<evidence type="ECO:0000259" key="8">
    <source>
        <dbReference type="PROSITE" id="PS51007"/>
    </source>
</evidence>
<feature type="domain" description="Cytochrome c" evidence="8">
    <location>
        <begin position="74"/>
        <end position="177"/>
    </location>
</feature>
<keyword evidence="7" id="KW-0812">Transmembrane</keyword>
<dbReference type="GO" id="GO:0020037">
    <property type="term" value="F:heme binding"/>
    <property type="evidence" value="ECO:0007669"/>
    <property type="project" value="InterPro"/>
</dbReference>
<evidence type="ECO:0000256" key="2">
    <source>
        <dbReference type="ARBA" id="ARBA00022617"/>
    </source>
</evidence>
<accession>A0AAU7JH91</accession>
<keyword evidence="2 6" id="KW-0349">Heme</keyword>
<dbReference type="Pfam" id="PF00034">
    <property type="entry name" value="Cytochrom_C"/>
    <property type="match status" value="1"/>
</dbReference>
<feature type="transmembrane region" description="Helical" evidence="7">
    <location>
        <begin position="12"/>
        <end position="34"/>
    </location>
</feature>
<keyword evidence="4" id="KW-0249">Electron transport</keyword>
<dbReference type="AlphaFoldDB" id="A0AAU7JH91"/>
<dbReference type="InterPro" id="IPR036909">
    <property type="entry name" value="Cyt_c-like_dom_sf"/>
</dbReference>
<dbReference type="RefSeq" id="WP_406856196.1">
    <property type="nucleotide sequence ID" value="NZ_CP157484.1"/>
</dbReference>
<evidence type="ECO:0000256" key="3">
    <source>
        <dbReference type="ARBA" id="ARBA00022723"/>
    </source>
</evidence>
<evidence type="ECO:0000256" key="1">
    <source>
        <dbReference type="ARBA" id="ARBA00022448"/>
    </source>
</evidence>
<gene>
    <name evidence="9" type="ORF">ABEG18_00775</name>
</gene>
<protein>
    <submittedName>
        <fullName evidence="9">Cytochrome c family protein</fullName>
    </submittedName>
</protein>
<proteinExistence type="predicted"/>
<evidence type="ECO:0000256" key="5">
    <source>
        <dbReference type="ARBA" id="ARBA00023004"/>
    </source>
</evidence>
<dbReference type="GO" id="GO:0009055">
    <property type="term" value="F:electron transfer activity"/>
    <property type="evidence" value="ECO:0007669"/>
    <property type="project" value="InterPro"/>
</dbReference>
<evidence type="ECO:0000313" key="9">
    <source>
        <dbReference type="EMBL" id="XBO39354.1"/>
    </source>
</evidence>
<organism evidence="9">
    <name type="scientific">Alsobacter sp. KACC 23698</name>
    <dbReference type="NCBI Taxonomy" id="3149229"/>
    <lineage>
        <taxon>Bacteria</taxon>
        <taxon>Pseudomonadati</taxon>
        <taxon>Pseudomonadota</taxon>
        <taxon>Alphaproteobacteria</taxon>
        <taxon>Hyphomicrobiales</taxon>
        <taxon>Alsobacteraceae</taxon>
        <taxon>Alsobacter</taxon>
    </lineage>
</organism>
<dbReference type="SUPFAM" id="SSF46626">
    <property type="entry name" value="Cytochrome c"/>
    <property type="match status" value="1"/>
</dbReference>
<reference evidence="9" key="1">
    <citation type="submission" date="2024-05" db="EMBL/GenBank/DDBJ databases">
        <authorList>
            <person name="Kim S."/>
            <person name="Heo J."/>
            <person name="Choi H."/>
            <person name="Choi Y."/>
            <person name="Kwon S.-W."/>
            <person name="Kim Y."/>
        </authorList>
    </citation>
    <scope>NUCLEOTIDE SEQUENCE</scope>
    <source>
        <strain evidence="9">KACC 23698</strain>
    </source>
</reference>
<keyword evidence="1" id="KW-0813">Transport</keyword>
<dbReference type="PROSITE" id="PS51007">
    <property type="entry name" value="CYTC"/>
    <property type="match status" value="1"/>
</dbReference>
<dbReference type="PRINTS" id="PR00604">
    <property type="entry name" value="CYTCHRMECIAB"/>
</dbReference>
<dbReference type="InterPro" id="IPR009056">
    <property type="entry name" value="Cyt_c-like_dom"/>
</dbReference>
<keyword evidence="5 6" id="KW-0408">Iron</keyword>
<evidence type="ECO:0000256" key="7">
    <source>
        <dbReference type="SAM" id="Phobius"/>
    </source>
</evidence>
<dbReference type="InterPro" id="IPR002327">
    <property type="entry name" value="Cyt_c_1A/1B"/>
</dbReference>
<dbReference type="EMBL" id="CP157484">
    <property type="protein sequence ID" value="XBO39354.1"/>
    <property type="molecule type" value="Genomic_DNA"/>
</dbReference>
<dbReference type="GO" id="GO:0046872">
    <property type="term" value="F:metal ion binding"/>
    <property type="evidence" value="ECO:0007669"/>
    <property type="project" value="UniProtKB-KW"/>
</dbReference>
<keyword evidence="7" id="KW-0472">Membrane</keyword>
<sequence>MFGMDSFEFNKIAGAVLGALLFVMGMGILAEAIFAEKRPIVAGYALPSAEPEKGGSAAEPAAQSEPLPVLLAKADAKKGEGLVKPCTACHSFEKGGPNKVGPNLYGVVERPMASHAGFNYSASLKEHGSKGEKWDFAALDKFIANPKGYIQGTAMGYAGLKEADRRADVLAYLRSLSDSPVELPKP</sequence>
<evidence type="ECO:0000256" key="4">
    <source>
        <dbReference type="ARBA" id="ARBA00022982"/>
    </source>
</evidence>
<dbReference type="PANTHER" id="PTHR11961">
    <property type="entry name" value="CYTOCHROME C"/>
    <property type="match status" value="1"/>
</dbReference>
<keyword evidence="3 6" id="KW-0479">Metal-binding</keyword>
<name>A0AAU7JH91_9HYPH</name>
<keyword evidence="7" id="KW-1133">Transmembrane helix</keyword>
<evidence type="ECO:0000256" key="6">
    <source>
        <dbReference type="PROSITE-ProRule" id="PRU00433"/>
    </source>
</evidence>
<dbReference type="Gene3D" id="1.10.760.10">
    <property type="entry name" value="Cytochrome c-like domain"/>
    <property type="match status" value="1"/>
</dbReference>